<keyword evidence="12" id="KW-1185">Reference proteome</keyword>
<comment type="pathway">
    <text evidence="1">Sulfur metabolism; glutathione biosynthesis; glutathione from L-cysteine and L-glutamate: step 1/2.</text>
</comment>
<evidence type="ECO:0000313" key="11">
    <source>
        <dbReference type="EMBL" id="KAF2858217.1"/>
    </source>
</evidence>
<accession>A0A6A7BTF5</accession>
<dbReference type="PANTHER" id="PTHR13295">
    <property type="entry name" value="GLUTAMATE CYSTEINE LIGASE REGULATORY SUBUNIT"/>
    <property type="match status" value="1"/>
</dbReference>
<comment type="subunit">
    <text evidence="3">Heterodimer of a catalytic heavy chain and a regulatory light chain.</text>
</comment>
<evidence type="ECO:0000256" key="6">
    <source>
        <dbReference type="ARBA" id="ARBA00030406"/>
    </source>
</evidence>
<gene>
    <name evidence="11" type="ORF">K470DRAFT_300986</name>
</gene>
<keyword evidence="5" id="KW-0560">Oxidoreductase</keyword>
<evidence type="ECO:0000256" key="9">
    <source>
        <dbReference type="ARBA" id="ARBA00032926"/>
    </source>
</evidence>
<dbReference type="GO" id="GO:0030234">
    <property type="term" value="F:enzyme regulator activity"/>
    <property type="evidence" value="ECO:0007669"/>
    <property type="project" value="TreeGrafter"/>
</dbReference>
<dbReference type="GO" id="GO:0016491">
    <property type="term" value="F:oxidoreductase activity"/>
    <property type="evidence" value="ECO:0007669"/>
    <property type="project" value="UniProtKB-KW"/>
</dbReference>
<dbReference type="GO" id="GO:0017109">
    <property type="term" value="C:glutamate-cysteine ligase complex"/>
    <property type="evidence" value="ECO:0007669"/>
    <property type="project" value="TreeGrafter"/>
</dbReference>
<sequence>MKLLLSTSNILTAGSPVHRTKSGSNTEFVDFLQANFVSRAEAIVETGNGLNDNQIYQKWTRHKGDVLEIPALDLTSSGLREASENYDITVKLFYLPDVSLAQREVHTRDALQLVLRELHVSSVNLLIVSFSGVFFDEGEDCPGKLSTRGPVEAQAEPIEVQIETWRVLESLHDEGLVKKLGIAELGHDRLLEFLQRTRIPPAVDQINLRYCCSVPPSLMNLAKSRNVELLVHNDTSNILPRGTVRELLGPSGANILAEHDQGDAHGHRTANAGMKGEVLPLWVVKYTAVVSNRGVVENKGYFAEAELLPT</sequence>
<dbReference type="Gene3D" id="3.20.20.100">
    <property type="entry name" value="NADP-dependent oxidoreductase domain"/>
    <property type="match status" value="1"/>
</dbReference>
<feature type="domain" description="NADP-dependent oxidoreductase" evidence="10">
    <location>
        <begin position="80"/>
        <end position="231"/>
    </location>
</feature>
<dbReference type="InterPro" id="IPR023210">
    <property type="entry name" value="NADP_OxRdtase_dom"/>
</dbReference>
<dbReference type="InterPro" id="IPR032963">
    <property type="entry name" value="Gclm"/>
</dbReference>
<reference evidence="11" key="1">
    <citation type="journal article" date="2020" name="Stud. Mycol.">
        <title>101 Dothideomycetes genomes: a test case for predicting lifestyles and emergence of pathogens.</title>
        <authorList>
            <person name="Haridas S."/>
            <person name="Albert R."/>
            <person name="Binder M."/>
            <person name="Bloem J."/>
            <person name="Labutti K."/>
            <person name="Salamov A."/>
            <person name="Andreopoulos B."/>
            <person name="Baker S."/>
            <person name="Barry K."/>
            <person name="Bills G."/>
            <person name="Bluhm B."/>
            <person name="Cannon C."/>
            <person name="Castanera R."/>
            <person name="Culley D."/>
            <person name="Daum C."/>
            <person name="Ezra D."/>
            <person name="Gonzalez J."/>
            <person name="Henrissat B."/>
            <person name="Kuo A."/>
            <person name="Liang C."/>
            <person name="Lipzen A."/>
            <person name="Lutzoni F."/>
            <person name="Magnuson J."/>
            <person name="Mondo S."/>
            <person name="Nolan M."/>
            <person name="Ohm R."/>
            <person name="Pangilinan J."/>
            <person name="Park H.-J."/>
            <person name="Ramirez L."/>
            <person name="Alfaro M."/>
            <person name="Sun H."/>
            <person name="Tritt A."/>
            <person name="Yoshinaga Y."/>
            <person name="Zwiers L.-H."/>
            <person name="Turgeon B."/>
            <person name="Goodwin S."/>
            <person name="Spatafora J."/>
            <person name="Crous P."/>
            <person name="Grigoriev I."/>
        </authorList>
    </citation>
    <scope>NUCLEOTIDE SEQUENCE</scope>
    <source>
        <strain evidence="11">CBS 480.64</strain>
    </source>
</reference>
<dbReference type="PANTHER" id="PTHR13295:SF4">
    <property type="entry name" value="GLUTAMATE--CYSTEINE LIGASE REGULATORY SUBUNIT"/>
    <property type="match status" value="1"/>
</dbReference>
<evidence type="ECO:0000259" key="10">
    <source>
        <dbReference type="Pfam" id="PF00248"/>
    </source>
</evidence>
<evidence type="ECO:0000256" key="5">
    <source>
        <dbReference type="ARBA" id="ARBA00023002"/>
    </source>
</evidence>
<evidence type="ECO:0000256" key="7">
    <source>
        <dbReference type="ARBA" id="ARBA00031154"/>
    </source>
</evidence>
<evidence type="ECO:0000313" key="12">
    <source>
        <dbReference type="Proteomes" id="UP000799421"/>
    </source>
</evidence>
<dbReference type="OrthoDB" id="5596051at2759"/>
<dbReference type="SUPFAM" id="SSF51430">
    <property type="entry name" value="NAD(P)-linked oxidoreductase"/>
    <property type="match status" value="1"/>
</dbReference>
<dbReference type="AlphaFoldDB" id="A0A6A7BTF5"/>
<protein>
    <recommendedName>
        <fullName evidence="8">GCS light chain</fullName>
    </recommendedName>
    <alternativeName>
        <fullName evidence="6">Gamma-ECS regulatory subunit</fullName>
    </alternativeName>
    <alternativeName>
        <fullName evidence="9">Gamma-glutamylcysteine synthetase regulatory subunit</fullName>
    </alternativeName>
    <alternativeName>
        <fullName evidence="7">Glutamate--cysteine ligase modifier subunit</fullName>
    </alternativeName>
</protein>
<name>A0A6A7BTF5_9PEZI</name>
<dbReference type="UniPathway" id="UPA00142">
    <property type="reaction ID" value="UER00209"/>
</dbReference>
<dbReference type="GO" id="GO:0006750">
    <property type="term" value="P:glutathione biosynthetic process"/>
    <property type="evidence" value="ECO:0007669"/>
    <property type="project" value="UniProtKB-UniPathway"/>
</dbReference>
<dbReference type="InterPro" id="IPR036812">
    <property type="entry name" value="NAD(P)_OxRdtase_dom_sf"/>
</dbReference>
<evidence type="ECO:0000256" key="3">
    <source>
        <dbReference type="ARBA" id="ARBA00011532"/>
    </source>
</evidence>
<evidence type="ECO:0000256" key="8">
    <source>
        <dbReference type="ARBA" id="ARBA00031732"/>
    </source>
</evidence>
<dbReference type="GO" id="GO:0035226">
    <property type="term" value="F:glutamate-cysteine ligase catalytic subunit binding"/>
    <property type="evidence" value="ECO:0007669"/>
    <property type="project" value="InterPro"/>
</dbReference>
<keyword evidence="4" id="KW-0317">Glutathione biosynthesis</keyword>
<evidence type="ECO:0000256" key="4">
    <source>
        <dbReference type="ARBA" id="ARBA00022684"/>
    </source>
</evidence>
<dbReference type="EMBL" id="MU006015">
    <property type="protein sequence ID" value="KAF2858217.1"/>
    <property type="molecule type" value="Genomic_DNA"/>
</dbReference>
<organism evidence="11 12">
    <name type="scientific">Piedraia hortae CBS 480.64</name>
    <dbReference type="NCBI Taxonomy" id="1314780"/>
    <lineage>
        <taxon>Eukaryota</taxon>
        <taxon>Fungi</taxon>
        <taxon>Dikarya</taxon>
        <taxon>Ascomycota</taxon>
        <taxon>Pezizomycotina</taxon>
        <taxon>Dothideomycetes</taxon>
        <taxon>Dothideomycetidae</taxon>
        <taxon>Capnodiales</taxon>
        <taxon>Piedraiaceae</taxon>
        <taxon>Piedraia</taxon>
    </lineage>
</organism>
<comment type="similarity">
    <text evidence="2">Belongs to the aldo/keto reductase family. Glutamate--cysteine ligase light chain subfamily.</text>
</comment>
<dbReference type="Proteomes" id="UP000799421">
    <property type="component" value="Unassembled WGS sequence"/>
</dbReference>
<evidence type="ECO:0000256" key="2">
    <source>
        <dbReference type="ARBA" id="ARBA00008612"/>
    </source>
</evidence>
<dbReference type="Pfam" id="PF00248">
    <property type="entry name" value="Aldo_ket_red"/>
    <property type="match status" value="1"/>
</dbReference>
<evidence type="ECO:0000256" key="1">
    <source>
        <dbReference type="ARBA" id="ARBA00005006"/>
    </source>
</evidence>
<proteinExistence type="inferred from homology"/>